<dbReference type="EMBL" id="MU394380">
    <property type="protein sequence ID" value="KAI6082019.1"/>
    <property type="molecule type" value="Genomic_DNA"/>
</dbReference>
<accession>A0ACC0CNP8</accession>
<keyword evidence="1" id="KW-0378">Hydrolase</keyword>
<dbReference type="Proteomes" id="UP001497680">
    <property type="component" value="Unassembled WGS sequence"/>
</dbReference>
<keyword evidence="2" id="KW-1185">Reference proteome</keyword>
<proteinExistence type="predicted"/>
<evidence type="ECO:0000313" key="2">
    <source>
        <dbReference type="Proteomes" id="UP001497680"/>
    </source>
</evidence>
<protein>
    <submittedName>
        <fullName evidence="1">Isochorismatase hydrolase</fullName>
    </submittedName>
</protein>
<sequence length="212" mass="23358">MPRNETVTPNQPAYYGSSQTALLVMDYLNILVDMMANPERQTLIDSVNLLLATARKNKVPIIHCLIDSNIDPPSTSKIYEQWFTTNKPAFEANPKLAQEYAEFAPPANITGRLESVSHRLPGPRSAFINKDLLPFLREDLGVKSLILGGIGTSGVVLGTALQGTDEDFIVTVVEDAVWDPNAQVNRDLLDVVFPVSAWVVSTKEAVGYMKRD</sequence>
<organism evidence="1 2">
    <name type="scientific">Hypoxylon rubiginosum</name>
    <dbReference type="NCBI Taxonomy" id="110542"/>
    <lineage>
        <taxon>Eukaryota</taxon>
        <taxon>Fungi</taxon>
        <taxon>Dikarya</taxon>
        <taxon>Ascomycota</taxon>
        <taxon>Pezizomycotina</taxon>
        <taxon>Sordariomycetes</taxon>
        <taxon>Xylariomycetidae</taxon>
        <taxon>Xylariales</taxon>
        <taxon>Hypoxylaceae</taxon>
        <taxon>Hypoxylon</taxon>
    </lineage>
</organism>
<evidence type="ECO:0000313" key="1">
    <source>
        <dbReference type="EMBL" id="KAI6082019.1"/>
    </source>
</evidence>
<reference evidence="1 2" key="1">
    <citation type="journal article" date="2022" name="New Phytol.">
        <title>Ecological generalism drives hyperdiversity of secondary metabolite gene clusters in xylarialean endophytes.</title>
        <authorList>
            <person name="Franco M.E.E."/>
            <person name="Wisecaver J.H."/>
            <person name="Arnold A.E."/>
            <person name="Ju Y.M."/>
            <person name="Slot J.C."/>
            <person name="Ahrendt S."/>
            <person name="Moore L.P."/>
            <person name="Eastman K.E."/>
            <person name="Scott K."/>
            <person name="Konkel Z."/>
            <person name="Mondo S.J."/>
            <person name="Kuo A."/>
            <person name="Hayes R.D."/>
            <person name="Haridas S."/>
            <person name="Andreopoulos B."/>
            <person name="Riley R."/>
            <person name="LaButti K."/>
            <person name="Pangilinan J."/>
            <person name="Lipzen A."/>
            <person name="Amirebrahimi M."/>
            <person name="Yan J."/>
            <person name="Adam C."/>
            <person name="Keymanesh K."/>
            <person name="Ng V."/>
            <person name="Louie K."/>
            <person name="Northen T."/>
            <person name="Drula E."/>
            <person name="Henrissat B."/>
            <person name="Hsieh H.M."/>
            <person name="Youens-Clark K."/>
            <person name="Lutzoni F."/>
            <person name="Miadlikowska J."/>
            <person name="Eastwood D.C."/>
            <person name="Hamelin R.C."/>
            <person name="Grigoriev I.V."/>
            <person name="U'Ren J.M."/>
        </authorList>
    </citation>
    <scope>NUCLEOTIDE SEQUENCE [LARGE SCALE GENOMIC DNA]</scope>
    <source>
        <strain evidence="1 2">ER1909</strain>
    </source>
</reference>
<name>A0ACC0CNP8_9PEZI</name>
<gene>
    <name evidence="1" type="ORF">F4821DRAFT_14162</name>
</gene>
<comment type="caution">
    <text evidence="1">The sequence shown here is derived from an EMBL/GenBank/DDBJ whole genome shotgun (WGS) entry which is preliminary data.</text>
</comment>